<dbReference type="Gene3D" id="3.20.20.190">
    <property type="entry name" value="Phosphatidylinositol (PI) phosphodiesterase"/>
    <property type="match status" value="1"/>
</dbReference>
<dbReference type="SUPFAM" id="SSF51695">
    <property type="entry name" value="PLC-like phosphodiesterases"/>
    <property type="match status" value="1"/>
</dbReference>
<evidence type="ECO:0000313" key="4">
    <source>
        <dbReference type="Proteomes" id="UP000651668"/>
    </source>
</evidence>
<evidence type="ECO:0000313" key="3">
    <source>
        <dbReference type="EMBL" id="GGC73988.1"/>
    </source>
</evidence>
<sequence>MKKLLTLGVLAQLTLSTITFAQTKVVAHRGAFKNTGVPENSIAALKEAIKMGCDGSEFDVHMSADSVIFVNHDAHIQGVAIETSTSKDLAAIKLGNGESLPTLEAYLKEGIKQKKTRLVLEIKPSAVSKERGIALTRRVVAMVNSLKAASKVDYISFDYEICKEITKLAPKATVQYLAGNKTPADLHADGIHGFDYHYSVLRKNPEWIKEAKSKKMITNVWTVNDEPDMDWLLQEGVALITTNEPELLLKKVRK</sequence>
<dbReference type="EMBL" id="BMIL01000011">
    <property type="protein sequence ID" value="GGC73988.1"/>
    <property type="molecule type" value="Genomic_DNA"/>
</dbReference>
<reference evidence="3" key="1">
    <citation type="journal article" date="2014" name="Int. J. Syst. Evol. Microbiol.">
        <title>Complete genome sequence of Corynebacterium casei LMG S-19264T (=DSM 44701T), isolated from a smear-ripened cheese.</title>
        <authorList>
            <consortium name="US DOE Joint Genome Institute (JGI-PGF)"/>
            <person name="Walter F."/>
            <person name="Albersmeier A."/>
            <person name="Kalinowski J."/>
            <person name="Ruckert C."/>
        </authorList>
    </citation>
    <scope>NUCLEOTIDE SEQUENCE</scope>
    <source>
        <strain evidence="3">CGMCC 1.15343</strain>
    </source>
</reference>
<dbReference type="Proteomes" id="UP000651668">
    <property type="component" value="Unassembled WGS sequence"/>
</dbReference>
<evidence type="ECO:0000256" key="1">
    <source>
        <dbReference type="SAM" id="SignalP"/>
    </source>
</evidence>
<dbReference type="GO" id="GO:0008081">
    <property type="term" value="F:phosphoric diester hydrolase activity"/>
    <property type="evidence" value="ECO:0007669"/>
    <property type="project" value="InterPro"/>
</dbReference>
<dbReference type="InterPro" id="IPR030395">
    <property type="entry name" value="GP_PDE_dom"/>
</dbReference>
<comment type="caution">
    <text evidence="3">The sequence shown here is derived from an EMBL/GenBank/DDBJ whole genome shotgun (WGS) entry which is preliminary data.</text>
</comment>
<feature type="chain" id="PRO_5037915792" evidence="1">
    <location>
        <begin position="22"/>
        <end position="254"/>
    </location>
</feature>
<dbReference type="RefSeq" id="WP_188627698.1">
    <property type="nucleotide sequence ID" value="NZ_BMIL01000011.1"/>
</dbReference>
<accession>A0A916UII8</accession>
<dbReference type="AlphaFoldDB" id="A0A916UII8"/>
<dbReference type="PROSITE" id="PS51704">
    <property type="entry name" value="GP_PDE"/>
    <property type="match status" value="1"/>
</dbReference>
<evidence type="ECO:0000259" key="2">
    <source>
        <dbReference type="PROSITE" id="PS51704"/>
    </source>
</evidence>
<organism evidence="3 4">
    <name type="scientific">Pedobacter quisquiliarum</name>
    <dbReference type="NCBI Taxonomy" id="1834438"/>
    <lineage>
        <taxon>Bacteria</taxon>
        <taxon>Pseudomonadati</taxon>
        <taxon>Bacteroidota</taxon>
        <taxon>Sphingobacteriia</taxon>
        <taxon>Sphingobacteriales</taxon>
        <taxon>Sphingobacteriaceae</taxon>
        <taxon>Pedobacter</taxon>
    </lineage>
</organism>
<keyword evidence="4" id="KW-1185">Reference proteome</keyword>
<gene>
    <name evidence="3" type="ORF">GCM10011387_29480</name>
</gene>
<dbReference type="GO" id="GO:0006629">
    <property type="term" value="P:lipid metabolic process"/>
    <property type="evidence" value="ECO:0007669"/>
    <property type="project" value="InterPro"/>
</dbReference>
<reference evidence="3" key="2">
    <citation type="submission" date="2020-09" db="EMBL/GenBank/DDBJ databases">
        <authorList>
            <person name="Sun Q."/>
            <person name="Zhou Y."/>
        </authorList>
    </citation>
    <scope>NUCLEOTIDE SEQUENCE</scope>
    <source>
        <strain evidence="3">CGMCC 1.15343</strain>
    </source>
</reference>
<dbReference type="PANTHER" id="PTHR46211">
    <property type="entry name" value="GLYCEROPHOSPHORYL DIESTER PHOSPHODIESTERASE"/>
    <property type="match status" value="1"/>
</dbReference>
<protein>
    <submittedName>
        <fullName evidence="3">Glycerophosphoryl diester phosphodiesterase</fullName>
    </submittedName>
</protein>
<keyword evidence="1" id="KW-0732">Signal</keyword>
<dbReference type="InterPro" id="IPR017946">
    <property type="entry name" value="PLC-like_Pdiesterase_TIM-brl"/>
</dbReference>
<dbReference type="Pfam" id="PF03009">
    <property type="entry name" value="GDPD"/>
    <property type="match status" value="1"/>
</dbReference>
<dbReference type="PANTHER" id="PTHR46211:SF1">
    <property type="entry name" value="GLYCEROPHOSPHODIESTER PHOSPHODIESTERASE, CYTOPLASMIC"/>
    <property type="match status" value="1"/>
</dbReference>
<feature type="domain" description="GP-PDE" evidence="2">
    <location>
        <begin position="23"/>
        <end position="252"/>
    </location>
</feature>
<name>A0A916UII8_9SPHI</name>
<feature type="signal peptide" evidence="1">
    <location>
        <begin position="1"/>
        <end position="21"/>
    </location>
</feature>
<proteinExistence type="predicted"/>